<feature type="active site" evidence="5">
    <location>
        <position position="278"/>
    </location>
</feature>
<evidence type="ECO:0000256" key="4">
    <source>
        <dbReference type="PIRNR" id="PIRNR036492"/>
    </source>
</evidence>
<evidence type="ECO:0000256" key="3">
    <source>
        <dbReference type="ARBA" id="ARBA00023027"/>
    </source>
</evidence>
<dbReference type="STRING" id="56804.BAE46_02395"/>
<evidence type="ECO:0000256" key="5">
    <source>
        <dbReference type="PIRSR" id="PIRSR036492-1"/>
    </source>
</evidence>
<evidence type="ECO:0000256" key="7">
    <source>
        <dbReference type="RuleBase" id="RU003345"/>
    </source>
</evidence>
<protein>
    <recommendedName>
        <fullName evidence="4">Aldehyde dehydrogenase</fullName>
    </recommendedName>
</protein>
<feature type="domain" description="Aldehyde dehydrogenase" evidence="8">
    <location>
        <begin position="48"/>
        <end position="462"/>
    </location>
</feature>
<dbReference type="InterPro" id="IPR016163">
    <property type="entry name" value="Ald_DH_C"/>
</dbReference>
<dbReference type="SUPFAM" id="SSF53720">
    <property type="entry name" value="ALDH-like"/>
    <property type="match status" value="1"/>
</dbReference>
<comment type="similarity">
    <text evidence="1 4 7">Belongs to the aldehyde dehydrogenase family.</text>
</comment>
<dbReference type="OrthoDB" id="9812625at2"/>
<dbReference type="RefSeq" id="WP_006007385.1">
    <property type="nucleotide sequence ID" value="NZ_BAET01000033.1"/>
</dbReference>
<gene>
    <name evidence="9" type="ORF">GPUN_2706</name>
</gene>
<dbReference type="PROSITE" id="PS00687">
    <property type="entry name" value="ALDEHYDE_DEHYDR_GLU"/>
    <property type="match status" value="1"/>
</dbReference>
<evidence type="ECO:0000256" key="1">
    <source>
        <dbReference type="ARBA" id="ARBA00009986"/>
    </source>
</evidence>
<reference evidence="9 10" key="2">
    <citation type="journal article" date="2017" name="Antonie Van Leeuwenhoek">
        <title>Rhizobium rhizosphaerae sp. nov., a novel species isolated from rice rhizosphere.</title>
        <authorList>
            <person name="Zhao J.J."/>
            <person name="Zhang J."/>
            <person name="Zhang R.J."/>
            <person name="Zhang C.W."/>
            <person name="Yin H.Q."/>
            <person name="Zhang X.X."/>
        </authorList>
    </citation>
    <scope>NUCLEOTIDE SEQUENCE [LARGE SCALE GENOMIC DNA]</scope>
    <source>
        <strain evidence="9 10">ACAM 611</strain>
    </source>
</reference>
<dbReference type="FunFam" id="3.40.605.10:FF:000004">
    <property type="entry name" value="Aldehyde dehydrogenase"/>
    <property type="match status" value="1"/>
</dbReference>
<dbReference type="InterPro" id="IPR015590">
    <property type="entry name" value="Aldehyde_DH_dom"/>
</dbReference>
<feature type="active site" evidence="5 6">
    <location>
        <position position="244"/>
    </location>
</feature>
<evidence type="ECO:0000256" key="2">
    <source>
        <dbReference type="ARBA" id="ARBA00023002"/>
    </source>
</evidence>
<dbReference type="InterPro" id="IPR016162">
    <property type="entry name" value="Ald_DH_N"/>
</dbReference>
<dbReference type="Proteomes" id="UP000053586">
    <property type="component" value="Unassembled WGS sequence"/>
</dbReference>
<dbReference type="PANTHER" id="PTHR43570:SF16">
    <property type="entry name" value="ALDEHYDE DEHYDROGENASE TYPE III, ISOFORM Q"/>
    <property type="match status" value="1"/>
</dbReference>
<dbReference type="PROSITE" id="PS00070">
    <property type="entry name" value="ALDEHYDE_DEHYDR_CYS"/>
    <property type="match status" value="1"/>
</dbReference>
<dbReference type="CDD" id="cd07087">
    <property type="entry name" value="ALDH_F3-13-14_CALDH-like"/>
    <property type="match status" value="1"/>
</dbReference>
<dbReference type="eggNOG" id="COG1012">
    <property type="taxonomic scope" value="Bacteria"/>
</dbReference>
<dbReference type="Gene3D" id="3.40.605.10">
    <property type="entry name" value="Aldehyde Dehydrogenase, Chain A, domain 1"/>
    <property type="match status" value="1"/>
</dbReference>
<evidence type="ECO:0000256" key="6">
    <source>
        <dbReference type="PROSITE-ProRule" id="PRU10007"/>
    </source>
</evidence>
<evidence type="ECO:0000259" key="8">
    <source>
        <dbReference type="Pfam" id="PF00171"/>
    </source>
</evidence>
<proteinExistence type="inferred from homology"/>
<name>H5TFE0_9ALTE</name>
<organism evidence="9 10">
    <name type="scientific">Glaciecola punicea ACAM 611</name>
    <dbReference type="NCBI Taxonomy" id="1121923"/>
    <lineage>
        <taxon>Bacteria</taxon>
        <taxon>Pseudomonadati</taxon>
        <taxon>Pseudomonadota</taxon>
        <taxon>Gammaproteobacteria</taxon>
        <taxon>Alteromonadales</taxon>
        <taxon>Alteromonadaceae</taxon>
        <taxon>Glaciecola</taxon>
    </lineage>
</organism>
<accession>H5TFE0</accession>
<dbReference type="Gene3D" id="3.40.309.10">
    <property type="entry name" value="Aldehyde Dehydrogenase, Chain A, domain 2"/>
    <property type="match status" value="1"/>
</dbReference>
<dbReference type="EMBL" id="BAET01000033">
    <property type="protein sequence ID" value="GAB56820.1"/>
    <property type="molecule type" value="Genomic_DNA"/>
</dbReference>
<evidence type="ECO:0000313" key="10">
    <source>
        <dbReference type="Proteomes" id="UP000053586"/>
    </source>
</evidence>
<dbReference type="InterPro" id="IPR012394">
    <property type="entry name" value="Aldehyde_DH_NAD(P)"/>
</dbReference>
<keyword evidence="10" id="KW-1185">Reference proteome</keyword>
<dbReference type="PANTHER" id="PTHR43570">
    <property type="entry name" value="ALDEHYDE DEHYDROGENASE"/>
    <property type="match status" value="1"/>
</dbReference>
<dbReference type="GO" id="GO:0005737">
    <property type="term" value="C:cytoplasm"/>
    <property type="evidence" value="ECO:0007669"/>
    <property type="project" value="TreeGrafter"/>
</dbReference>
<keyword evidence="3" id="KW-0520">NAD</keyword>
<dbReference type="PIRSF" id="PIRSF036492">
    <property type="entry name" value="ALDH"/>
    <property type="match status" value="1"/>
</dbReference>
<evidence type="ECO:0000313" key="9">
    <source>
        <dbReference type="EMBL" id="GAB56820.1"/>
    </source>
</evidence>
<dbReference type="InterPro" id="IPR029510">
    <property type="entry name" value="Ald_DH_CS_GLU"/>
</dbReference>
<dbReference type="GO" id="GO:0004029">
    <property type="term" value="F:aldehyde dehydrogenase (NAD+) activity"/>
    <property type="evidence" value="ECO:0007669"/>
    <property type="project" value="TreeGrafter"/>
</dbReference>
<reference evidence="9 10" key="1">
    <citation type="journal article" date="2012" name="J. Bacteriol.">
        <title>Genome sequence of proteorhodopsin-containing sea ice bacterium Glaciecola punicea ACAM 611T.</title>
        <authorList>
            <person name="Qin Q.-L."/>
            <person name="Xie B.-B."/>
            <person name="Shu Y.-L."/>
            <person name="Rong J.-C."/>
            <person name="Zhao D.-L."/>
            <person name="Zhang X.-Y."/>
            <person name="Chen X.-L."/>
            <person name="Zhou B.-C."/>
            <person name="Zhanga Y.-Z."/>
        </authorList>
    </citation>
    <scope>NUCLEOTIDE SEQUENCE [LARGE SCALE GENOMIC DNA]</scope>
    <source>
        <strain evidence="9 10">ACAM 611</strain>
    </source>
</reference>
<dbReference type="FunFam" id="3.40.309.10:FF:000003">
    <property type="entry name" value="Aldehyde dehydrogenase"/>
    <property type="match status" value="1"/>
</dbReference>
<keyword evidence="2 4" id="KW-0560">Oxidoreductase</keyword>
<dbReference type="AlphaFoldDB" id="H5TFE0"/>
<dbReference type="InterPro" id="IPR016161">
    <property type="entry name" value="Ald_DH/histidinol_DH"/>
</dbReference>
<comment type="caution">
    <text evidence="9">The sequence shown here is derived from an EMBL/GenBank/DDBJ whole genome shotgun (WGS) entry which is preliminary data.</text>
</comment>
<dbReference type="Pfam" id="PF00171">
    <property type="entry name" value="Aldedh"/>
    <property type="match status" value="1"/>
</dbReference>
<dbReference type="InterPro" id="IPR016160">
    <property type="entry name" value="Ald_DH_CS_CYS"/>
</dbReference>
<dbReference type="GO" id="GO:0006081">
    <property type="term" value="P:aldehyde metabolic process"/>
    <property type="evidence" value="ECO:0007669"/>
    <property type="project" value="InterPro"/>
</dbReference>
<sequence length="491" mass="54382">MDQQAAANIDTNSKKETNIAQNSKVSWVSPVNDSLAALTDTKARLDDYFATSATLPLSWRKHQLNAFLKLLRSEEKAITTALYQDLHKSEEEAFITEVGYLTKDVKYLLSHIDGWAKPRSVGTPLLAMPGKSMIKAEPLGTCLVIGAWNYPFQLALSPMLAAISAGNCVIIKPSELAPATSALIAKLLPKYLDMNAIAVVEGGKEPTSELLSLAFDKVFYTGGEKVGKIVMRAAAEHLTPVTLELGGKSPCIVDKNIDLSAACSRIVWGKLMNAGQTCIAPDYLMVHHSHLDDVVNMLKKVIVKQYSKDIEKNKYFGRIISQAHAERLVGYLKDQNIVFGGEHDVSKKFIAPTIVLNPSPDSPLMQEEIFGPIIPIVSFNGRSDMLAFIRQRAKPLAAYVFTKDKEFEQRFVDQISAGNMCINDTCVFMVNPELPFGGVGISGMGRYHGKYGFDTFSHQKSILKRSFSLENSLRYMPFNAFKFSLIRRFLK</sequence>